<dbReference type="EMBL" id="OCZC01000058">
    <property type="protein sequence ID" value="SOO23976.1"/>
    <property type="molecule type" value="Genomic_DNA"/>
</dbReference>
<dbReference type="AlphaFoldDB" id="A0A7Z7IYH8"/>
<protein>
    <submittedName>
        <fullName evidence="2">Uncharacterized protein</fullName>
    </submittedName>
</protein>
<feature type="region of interest" description="Disordered" evidence="1">
    <location>
        <begin position="28"/>
        <end position="53"/>
    </location>
</feature>
<evidence type="ECO:0000256" key="1">
    <source>
        <dbReference type="SAM" id="MobiDB-lite"/>
    </source>
</evidence>
<feature type="compositionally biased region" description="Basic and acidic residues" evidence="1">
    <location>
        <begin position="68"/>
        <end position="97"/>
    </location>
</feature>
<accession>A0A7Z7IYH8</accession>
<dbReference type="Proteomes" id="UP000234345">
    <property type="component" value="Unassembled WGS sequence"/>
</dbReference>
<proteinExistence type="predicted"/>
<reference evidence="2 3" key="1">
    <citation type="submission" date="2017-10" db="EMBL/GenBank/DDBJ databases">
        <authorList>
            <person name="Regsiter A."/>
            <person name="William W."/>
        </authorList>
    </citation>
    <scope>NUCLEOTIDE SEQUENCE [LARGE SCALE GENOMIC DNA]</scope>
    <source>
        <strain evidence="2 3">CFBP6991</strain>
    </source>
</reference>
<feature type="region of interest" description="Disordered" evidence="1">
    <location>
        <begin position="67"/>
        <end position="103"/>
    </location>
</feature>
<evidence type="ECO:0000313" key="2">
    <source>
        <dbReference type="EMBL" id="SOO23976.1"/>
    </source>
</evidence>
<evidence type="ECO:0000313" key="3">
    <source>
        <dbReference type="Proteomes" id="UP000234345"/>
    </source>
</evidence>
<comment type="caution">
    <text evidence="2">The sequence shown here is derived from an EMBL/GenBank/DDBJ whole genome shotgun (WGS) entry which is preliminary data.</text>
</comment>
<sequence>MATEKKHALYLKHPDEDRIELVHADDVEDRKAEGWKEPEGMKANGEEWNREDDLPGQDIAADIAKQTAEADAKRAEQKQKEADAEKAKAEAAAKKAEATPAKK</sequence>
<name>A0A7Z7IYH8_XANCH</name>
<organism evidence="2 3">
    <name type="scientific">Xanthomonas campestris pv. phaseoli</name>
    <dbReference type="NCBI Taxonomy" id="317013"/>
    <lineage>
        <taxon>Bacteria</taxon>
        <taxon>Pseudomonadati</taxon>
        <taxon>Pseudomonadota</taxon>
        <taxon>Gammaproteobacteria</taxon>
        <taxon>Lysobacterales</taxon>
        <taxon>Lysobacteraceae</taxon>
        <taxon>Xanthomonas</taxon>
    </lineage>
</organism>
<dbReference type="RefSeq" id="WP_099801842.1">
    <property type="nucleotide sequence ID" value="NZ_OCZC01000058.1"/>
</dbReference>
<gene>
    <name evidence="2" type="ORF">XFF6991_310146</name>
</gene>